<gene>
    <name evidence="4" type="ORF">Q5741_02590</name>
</gene>
<dbReference type="EMBL" id="JAUQTB010000001">
    <property type="protein sequence ID" value="MDO7905301.1"/>
    <property type="molecule type" value="Genomic_DNA"/>
</dbReference>
<name>A0ABT9C7S1_9BACL</name>
<dbReference type="PROSITE" id="PS51186">
    <property type="entry name" value="GNAT"/>
    <property type="match status" value="1"/>
</dbReference>
<dbReference type="Proteomes" id="UP001240171">
    <property type="component" value="Unassembled WGS sequence"/>
</dbReference>
<dbReference type="GO" id="GO:0016746">
    <property type="term" value="F:acyltransferase activity"/>
    <property type="evidence" value="ECO:0007669"/>
    <property type="project" value="UniProtKB-KW"/>
</dbReference>
<dbReference type="Gene3D" id="3.40.630.30">
    <property type="match status" value="1"/>
</dbReference>
<protein>
    <submittedName>
        <fullName evidence="4">GNAT family N-acetyltransferase</fullName>
        <ecNumber evidence="4">2.3.1.-</ecNumber>
    </submittedName>
</protein>
<accession>A0ABT9C7S1</accession>
<dbReference type="InterPro" id="IPR000182">
    <property type="entry name" value="GNAT_dom"/>
</dbReference>
<evidence type="ECO:0000256" key="1">
    <source>
        <dbReference type="ARBA" id="ARBA00022679"/>
    </source>
</evidence>
<keyword evidence="1 4" id="KW-0808">Transferase</keyword>
<reference evidence="4 5" key="1">
    <citation type="submission" date="2023-07" db="EMBL/GenBank/DDBJ databases">
        <title>Paenibacillus sp. JX-17 nov. isolated from soil.</title>
        <authorList>
            <person name="Wan Y."/>
            <person name="Liu B."/>
        </authorList>
    </citation>
    <scope>NUCLEOTIDE SEQUENCE [LARGE SCALE GENOMIC DNA]</scope>
    <source>
        <strain evidence="4 5">JX-17</strain>
    </source>
</reference>
<comment type="caution">
    <text evidence="4">The sequence shown here is derived from an EMBL/GenBank/DDBJ whole genome shotgun (WGS) entry which is preliminary data.</text>
</comment>
<keyword evidence="2 4" id="KW-0012">Acyltransferase</keyword>
<dbReference type="EC" id="2.3.1.-" evidence="4"/>
<evidence type="ECO:0000256" key="2">
    <source>
        <dbReference type="ARBA" id="ARBA00023315"/>
    </source>
</evidence>
<dbReference type="RefSeq" id="WP_305022473.1">
    <property type="nucleotide sequence ID" value="NZ_JAUQTB010000001.1"/>
</dbReference>
<proteinExistence type="predicted"/>
<organism evidence="4 5">
    <name type="scientific">Paenibacillus lacisoli</name>
    <dbReference type="NCBI Taxonomy" id="3064525"/>
    <lineage>
        <taxon>Bacteria</taxon>
        <taxon>Bacillati</taxon>
        <taxon>Bacillota</taxon>
        <taxon>Bacilli</taxon>
        <taxon>Bacillales</taxon>
        <taxon>Paenibacillaceae</taxon>
        <taxon>Paenibacillus</taxon>
    </lineage>
</organism>
<dbReference type="CDD" id="cd04301">
    <property type="entry name" value="NAT_SF"/>
    <property type="match status" value="1"/>
</dbReference>
<evidence type="ECO:0000313" key="4">
    <source>
        <dbReference type="EMBL" id="MDO7905301.1"/>
    </source>
</evidence>
<sequence length="147" mass="16840">MPAEIVRVQIDEQLQEALAIRKAVFVEEQNVSIEEEIDDYDSLDAESHHLLLQEGGQFVAAGRIKHFNEDSAKLQRVAVLMPFRSKGYGRVLILAMEELARELGFKYAVLDGQVQAEGFYRKLGYEVISEEPFYDANILHVRMQKKL</sequence>
<dbReference type="PANTHER" id="PTHR43877">
    <property type="entry name" value="AMINOALKYLPHOSPHONATE N-ACETYLTRANSFERASE-RELATED-RELATED"/>
    <property type="match status" value="1"/>
</dbReference>
<dbReference type="InterPro" id="IPR016181">
    <property type="entry name" value="Acyl_CoA_acyltransferase"/>
</dbReference>
<keyword evidence="5" id="KW-1185">Reference proteome</keyword>
<dbReference type="InterPro" id="IPR050832">
    <property type="entry name" value="Bact_Acetyltransf"/>
</dbReference>
<dbReference type="SUPFAM" id="SSF55729">
    <property type="entry name" value="Acyl-CoA N-acyltransferases (Nat)"/>
    <property type="match status" value="1"/>
</dbReference>
<dbReference type="Pfam" id="PF13673">
    <property type="entry name" value="Acetyltransf_10"/>
    <property type="match status" value="1"/>
</dbReference>
<feature type="domain" description="N-acetyltransferase" evidence="3">
    <location>
        <begin position="4"/>
        <end position="147"/>
    </location>
</feature>
<evidence type="ECO:0000313" key="5">
    <source>
        <dbReference type="Proteomes" id="UP001240171"/>
    </source>
</evidence>
<evidence type="ECO:0000259" key="3">
    <source>
        <dbReference type="PROSITE" id="PS51186"/>
    </source>
</evidence>